<accession>A0A914UL62</accession>
<organism evidence="2 3">
    <name type="scientific">Plectus sambesii</name>
    <dbReference type="NCBI Taxonomy" id="2011161"/>
    <lineage>
        <taxon>Eukaryota</taxon>
        <taxon>Metazoa</taxon>
        <taxon>Ecdysozoa</taxon>
        <taxon>Nematoda</taxon>
        <taxon>Chromadorea</taxon>
        <taxon>Plectida</taxon>
        <taxon>Plectina</taxon>
        <taxon>Plectoidea</taxon>
        <taxon>Plectidae</taxon>
        <taxon>Plectus</taxon>
    </lineage>
</organism>
<evidence type="ECO:0000313" key="2">
    <source>
        <dbReference type="Proteomes" id="UP000887566"/>
    </source>
</evidence>
<dbReference type="AlphaFoldDB" id="A0A914UL62"/>
<evidence type="ECO:0000313" key="3">
    <source>
        <dbReference type="WBParaSite" id="PSAMB.scaffold1065size36429.g10722.t1"/>
    </source>
</evidence>
<feature type="region of interest" description="Disordered" evidence="1">
    <location>
        <begin position="1"/>
        <end position="60"/>
    </location>
</feature>
<evidence type="ECO:0000256" key="1">
    <source>
        <dbReference type="SAM" id="MobiDB-lite"/>
    </source>
</evidence>
<keyword evidence="2" id="KW-1185">Reference proteome</keyword>
<feature type="compositionally biased region" description="Basic and acidic residues" evidence="1">
    <location>
        <begin position="26"/>
        <end position="44"/>
    </location>
</feature>
<proteinExistence type="predicted"/>
<protein>
    <submittedName>
        <fullName evidence="3">Uncharacterized protein</fullName>
    </submittedName>
</protein>
<dbReference type="WBParaSite" id="PSAMB.scaffold1065size36429.g10722.t1">
    <property type="protein sequence ID" value="PSAMB.scaffold1065size36429.g10722.t1"/>
    <property type="gene ID" value="PSAMB.scaffold1065size36429.g10722"/>
</dbReference>
<sequence length="109" mass="11934">MPPQQQLATETKAERVQKPAAAATNERNEERTTHDDERARRHDAQPMTTKTRSGGVREKQKKLQIGSVIDGVRGLDNYSGEPPSSGPVRSICQLMGAGAAKLNRSVVRK</sequence>
<reference evidence="3" key="1">
    <citation type="submission" date="2022-11" db="UniProtKB">
        <authorList>
            <consortium name="WormBaseParasite"/>
        </authorList>
    </citation>
    <scope>IDENTIFICATION</scope>
</reference>
<dbReference type="Proteomes" id="UP000887566">
    <property type="component" value="Unplaced"/>
</dbReference>
<name>A0A914UL62_9BILA</name>